<dbReference type="AlphaFoldDB" id="A0A0K8SEN9"/>
<feature type="transmembrane region" description="Helical" evidence="1">
    <location>
        <begin position="151"/>
        <end position="172"/>
    </location>
</feature>
<evidence type="ECO:0000313" key="2">
    <source>
        <dbReference type="EMBL" id="JAG51559.1"/>
    </source>
</evidence>
<name>A0A0K8SEN9_LYGHE</name>
<feature type="transmembrane region" description="Helical" evidence="1">
    <location>
        <begin position="21"/>
        <end position="43"/>
    </location>
</feature>
<feature type="transmembrane region" description="Helical" evidence="1">
    <location>
        <begin position="120"/>
        <end position="145"/>
    </location>
</feature>
<organism evidence="2">
    <name type="scientific">Lygus hesperus</name>
    <name type="common">Western plant bug</name>
    <dbReference type="NCBI Taxonomy" id="30085"/>
    <lineage>
        <taxon>Eukaryota</taxon>
        <taxon>Metazoa</taxon>
        <taxon>Ecdysozoa</taxon>
        <taxon>Arthropoda</taxon>
        <taxon>Hexapoda</taxon>
        <taxon>Insecta</taxon>
        <taxon>Pterygota</taxon>
        <taxon>Neoptera</taxon>
        <taxon>Paraneoptera</taxon>
        <taxon>Hemiptera</taxon>
        <taxon>Heteroptera</taxon>
        <taxon>Panheteroptera</taxon>
        <taxon>Cimicomorpha</taxon>
        <taxon>Miridae</taxon>
        <taxon>Mirini</taxon>
        <taxon>Lygus</taxon>
    </lineage>
</organism>
<keyword evidence="1" id="KW-1133">Transmembrane helix</keyword>
<protein>
    <submittedName>
        <fullName evidence="2">Uncharacterized protein</fullName>
    </submittedName>
</protein>
<feature type="transmembrane region" description="Helical" evidence="1">
    <location>
        <begin position="85"/>
        <end position="108"/>
    </location>
</feature>
<evidence type="ECO:0000256" key="1">
    <source>
        <dbReference type="SAM" id="Phobius"/>
    </source>
</evidence>
<reference evidence="2" key="1">
    <citation type="submission" date="2014-09" db="EMBL/GenBank/DDBJ databases">
        <authorList>
            <person name="Magalhaes I.L.F."/>
            <person name="Oliveira U."/>
            <person name="Santos F.R."/>
            <person name="Vidigal T.H.D.A."/>
            <person name="Brescovit A.D."/>
            <person name="Santos A.J."/>
        </authorList>
    </citation>
    <scope>NUCLEOTIDE SEQUENCE</scope>
</reference>
<sequence>MAESNNKLCCWTWETWTKIIGFFESITGMLTIIFISLFLISAITLKDEIVIPDDQAINATYVFNSSAAAVGVTTTKLTETEYNFIIGYFVVLLIYQVAYTVLAAYLVIGVTRKNLKHVMLWIVIKTCLLLLGLFSLAGQFILTFFGYESDIWRKSLFLSIDALLIMIVYNYYKGERDALASYDPNAPALRMPNLKGCMAN</sequence>
<keyword evidence="1" id="KW-0812">Transmembrane</keyword>
<dbReference type="EMBL" id="GBRD01014267">
    <property type="protein sequence ID" value="JAG51559.1"/>
    <property type="molecule type" value="Transcribed_RNA"/>
</dbReference>
<accession>A0A0K8SEN9</accession>
<proteinExistence type="predicted"/>
<keyword evidence="1" id="KW-0472">Membrane</keyword>